<dbReference type="InterPro" id="IPR003399">
    <property type="entry name" value="Mce/MlaD"/>
</dbReference>
<reference evidence="5" key="1">
    <citation type="submission" date="2009-11" db="EMBL/GenBank/DDBJ databases">
        <title>The complete genome of Sulfurospirillum deleyianum DSM 6946.</title>
        <authorList>
            <consortium name="US DOE Joint Genome Institute (JGI-PGF)"/>
            <person name="Lucas S."/>
            <person name="Copeland A."/>
            <person name="Lapidus A."/>
            <person name="Glavina del Rio T."/>
            <person name="Dalin E."/>
            <person name="Tice H."/>
            <person name="Bruce D."/>
            <person name="Goodwin L."/>
            <person name="Pitluck S."/>
            <person name="Kyrpides N."/>
            <person name="Mavromatis K."/>
            <person name="Ivanova N."/>
            <person name="Ovchinnikova G."/>
            <person name="Munk A.C."/>
            <person name="Lu M."/>
            <person name="Brettin T."/>
            <person name="Detter J.C."/>
            <person name="Han C."/>
            <person name="Tapia R."/>
            <person name="Larimer F."/>
            <person name="Land M."/>
            <person name="Hauser L."/>
            <person name="Markowitz V."/>
            <person name="Cheng J.F."/>
            <person name="Hugenholtz P."/>
            <person name="Woyke T."/>
            <person name="Wu D."/>
            <person name="Aumann P."/>
            <person name="Schneider S."/>
            <person name="Lang E."/>
            <person name="Spring S."/>
            <person name="Klenk H.P."/>
            <person name="Eisen J.A."/>
        </authorList>
    </citation>
    <scope>NUCLEOTIDE SEQUENCE [LARGE SCALE GENOMIC DNA]</scope>
    <source>
        <strain evidence="5">ATCC 51133 / DSM 6946 / 5175</strain>
    </source>
</reference>
<feature type="coiled-coil region" evidence="1">
    <location>
        <begin position="186"/>
        <end position="213"/>
    </location>
</feature>
<gene>
    <name evidence="4" type="ordered locus">Sdel_0100</name>
</gene>
<dbReference type="PANTHER" id="PTHR36698:SF2">
    <property type="entry name" value="MCE_MLAD DOMAIN-CONTAINING PROTEIN"/>
    <property type="match status" value="1"/>
</dbReference>
<dbReference type="AlphaFoldDB" id="D1AZ00"/>
<sequence length="316" mass="35125">MENRLSYILVGAFVFVLLIGSVVSIVWLGRYSDEGSFKFYQVATKESVSGLNEKAPVKLHGVQIGEVRDININPKNAEEVLVTIRVQEDAPIKESTYAIIEAQGITGLSYIQLQGSINHSKELKTGDTKEEYGIIYSRPSTFSRLDKTITSLSTKAEQIFERAENIMSDKNLKNFEAILENSAKVSESTSKTMANLEAQNKEINQLLKESIEAAKGIQAMSHSFTSAIDNTGIDTMDNVREAAKSVNTVMNGLNQKLEKGSFDMDLLVKENLLPLQQTLEELHLVLNETKDLVRNLKESPSDLLFKAETIEPAPHE</sequence>
<name>D1AZ00_SULD5</name>
<organism evidence="4 5">
    <name type="scientific">Sulfurospirillum deleyianum (strain ATCC 51133 / DSM 6946 / 5175)</name>
    <dbReference type="NCBI Taxonomy" id="525898"/>
    <lineage>
        <taxon>Bacteria</taxon>
        <taxon>Pseudomonadati</taxon>
        <taxon>Campylobacterota</taxon>
        <taxon>Epsilonproteobacteria</taxon>
        <taxon>Campylobacterales</taxon>
        <taxon>Sulfurospirillaceae</taxon>
        <taxon>Sulfurospirillum</taxon>
    </lineage>
</organism>
<reference evidence="4 5" key="2">
    <citation type="journal article" date="2010" name="Stand. Genomic Sci.">
        <title>Complete genome sequence of Sulfurospirillum deleyianum type strain (5175).</title>
        <authorList>
            <person name="Sikorski J."/>
            <person name="Lapidus A."/>
            <person name="Copeland A."/>
            <person name="Glavina Del Rio T."/>
            <person name="Nolan M."/>
            <person name="Lucas S."/>
            <person name="Chen F."/>
            <person name="Tice H."/>
            <person name="Cheng J.F."/>
            <person name="Saunders E."/>
            <person name="Bruce D."/>
            <person name="Goodwin L."/>
            <person name="Pitluck S."/>
            <person name="Ovchinnikova G."/>
            <person name="Pati A."/>
            <person name="Ivanova N."/>
            <person name="Mavromatis K."/>
            <person name="Chen A."/>
            <person name="Palaniappan K."/>
            <person name="Chain P."/>
            <person name="Land M."/>
            <person name="Hauser L."/>
            <person name="Chang Y.J."/>
            <person name="Jeffries C.D."/>
            <person name="Brettin T."/>
            <person name="Detter J.C."/>
            <person name="Han C."/>
            <person name="Rohde M."/>
            <person name="Lang E."/>
            <person name="Spring S."/>
            <person name="Goker M."/>
            <person name="Bristow J."/>
            <person name="Eisen J.A."/>
            <person name="Markowitz V."/>
            <person name="Hugenholtz P."/>
            <person name="Kyrpides N.C."/>
            <person name="Klenk H.P."/>
        </authorList>
    </citation>
    <scope>NUCLEOTIDE SEQUENCE [LARGE SCALE GENOMIC DNA]</scope>
    <source>
        <strain evidence="5">ATCC 51133 / DSM 6946 / 5175</strain>
    </source>
</reference>
<dbReference type="Pfam" id="PF02470">
    <property type="entry name" value="MlaD"/>
    <property type="match status" value="1"/>
</dbReference>
<feature type="transmembrane region" description="Helical" evidence="2">
    <location>
        <begin position="6"/>
        <end position="28"/>
    </location>
</feature>
<dbReference type="RefSeq" id="WP_012855904.1">
    <property type="nucleotide sequence ID" value="NC_013512.1"/>
</dbReference>
<keyword evidence="1" id="KW-0175">Coiled coil</keyword>
<dbReference type="EMBL" id="CP001816">
    <property type="protein sequence ID" value="ACZ11138.1"/>
    <property type="molecule type" value="Genomic_DNA"/>
</dbReference>
<keyword evidence="2" id="KW-0472">Membrane</keyword>
<dbReference type="STRING" id="525898.Sdel_0100"/>
<dbReference type="Proteomes" id="UP000002222">
    <property type="component" value="Chromosome"/>
</dbReference>
<evidence type="ECO:0000256" key="2">
    <source>
        <dbReference type="SAM" id="Phobius"/>
    </source>
</evidence>
<proteinExistence type="predicted"/>
<dbReference type="PANTHER" id="PTHR36698">
    <property type="entry name" value="BLL5892 PROTEIN"/>
    <property type="match status" value="1"/>
</dbReference>
<dbReference type="KEGG" id="sdl:Sdel_0100"/>
<dbReference type="HOGENOM" id="CLU_013850_0_0_7"/>
<dbReference type="eggNOG" id="COG1463">
    <property type="taxonomic scope" value="Bacteria"/>
</dbReference>
<keyword evidence="5" id="KW-1185">Reference proteome</keyword>
<accession>D1AZ00</accession>
<feature type="domain" description="Mce/MlaD" evidence="3">
    <location>
        <begin position="46"/>
        <end position="114"/>
    </location>
</feature>
<evidence type="ECO:0000256" key="1">
    <source>
        <dbReference type="SAM" id="Coils"/>
    </source>
</evidence>
<dbReference type="OrthoDB" id="5372112at2"/>
<protein>
    <submittedName>
        <fullName evidence="4">Mammalian cell entry related domain protein</fullName>
    </submittedName>
</protein>
<evidence type="ECO:0000313" key="4">
    <source>
        <dbReference type="EMBL" id="ACZ11138.1"/>
    </source>
</evidence>
<evidence type="ECO:0000259" key="3">
    <source>
        <dbReference type="Pfam" id="PF02470"/>
    </source>
</evidence>
<evidence type="ECO:0000313" key="5">
    <source>
        <dbReference type="Proteomes" id="UP000002222"/>
    </source>
</evidence>
<keyword evidence="2" id="KW-0812">Transmembrane</keyword>
<keyword evidence="2" id="KW-1133">Transmembrane helix</keyword>